<comment type="caution">
    <text evidence="1">The sequence shown here is derived from an EMBL/GenBank/DDBJ whole genome shotgun (WGS) entry which is preliminary data.</text>
</comment>
<keyword evidence="2" id="KW-1185">Reference proteome</keyword>
<evidence type="ECO:0000313" key="2">
    <source>
        <dbReference type="Proteomes" id="UP000295662"/>
    </source>
</evidence>
<dbReference type="AlphaFoldDB" id="A0A4R7RJR2"/>
<accession>A0A4R7RJR2</accession>
<protein>
    <submittedName>
        <fullName evidence="1">Uncharacterized protein</fullName>
    </submittedName>
</protein>
<organism evidence="1 2">
    <name type="scientific">Prosthecobacter fusiformis</name>
    <dbReference type="NCBI Taxonomy" id="48464"/>
    <lineage>
        <taxon>Bacteria</taxon>
        <taxon>Pseudomonadati</taxon>
        <taxon>Verrucomicrobiota</taxon>
        <taxon>Verrucomicrobiia</taxon>
        <taxon>Verrucomicrobiales</taxon>
        <taxon>Verrucomicrobiaceae</taxon>
        <taxon>Prosthecobacter</taxon>
    </lineage>
</organism>
<name>A0A4R7RJR2_9BACT</name>
<reference evidence="1 2" key="1">
    <citation type="submission" date="2019-03" db="EMBL/GenBank/DDBJ databases">
        <title>Genomic Encyclopedia of Archaeal and Bacterial Type Strains, Phase II (KMG-II): from individual species to whole genera.</title>
        <authorList>
            <person name="Goeker M."/>
        </authorList>
    </citation>
    <scope>NUCLEOTIDE SEQUENCE [LARGE SCALE GENOMIC DNA]</scope>
    <source>
        <strain evidence="1 2">ATCC 25309</strain>
    </source>
</reference>
<dbReference type="RefSeq" id="WP_133797695.1">
    <property type="nucleotide sequence ID" value="NZ_SOCA01000031.1"/>
</dbReference>
<dbReference type="Proteomes" id="UP000295662">
    <property type="component" value="Unassembled WGS sequence"/>
</dbReference>
<dbReference type="EMBL" id="SOCA01000031">
    <property type="protein sequence ID" value="TDU62069.1"/>
    <property type="molecule type" value="Genomic_DNA"/>
</dbReference>
<proteinExistence type="predicted"/>
<evidence type="ECO:0000313" key="1">
    <source>
        <dbReference type="EMBL" id="TDU62069.1"/>
    </source>
</evidence>
<sequence length="127" mass="14409">MIKRSNPSDDAVVEFSFPKHPNGLPVHLRPELWLDLYIRNGLPKSTFITKLMVCSINSDIAATIKHLPLNLFDDFKEALAVLSDVEREEDFVIVGSTPSPLRLQDVQRVIHWLEENPNPELAPPVED</sequence>
<gene>
    <name evidence="1" type="ORF">EI77_04777</name>
</gene>